<organism evidence="2 3">
    <name type="scientific">Intestinimonas butyriciproducens</name>
    <dbReference type="NCBI Taxonomy" id="1297617"/>
    <lineage>
        <taxon>Bacteria</taxon>
        <taxon>Bacillati</taxon>
        <taxon>Bacillota</taxon>
        <taxon>Clostridia</taxon>
        <taxon>Eubacteriales</taxon>
        <taxon>Intestinimonas</taxon>
    </lineage>
</organism>
<dbReference type="PANTHER" id="PTHR42956">
    <property type="entry name" value="NITROGENASE IRON-MOLYBDENUM COFACTOR BIOSYNTHESIS PROTEIN NIFE"/>
    <property type="match status" value="1"/>
</dbReference>
<dbReference type="GO" id="GO:0016491">
    <property type="term" value="F:oxidoreductase activity"/>
    <property type="evidence" value="ECO:0007669"/>
    <property type="project" value="InterPro"/>
</dbReference>
<dbReference type="PANTHER" id="PTHR42956:SF1">
    <property type="entry name" value="NITROGENASE IRON-MOLYBDENUM COFACTOR BIOSYNTHESIS PROTEIN NIFE"/>
    <property type="match status" value="1"/>
</dbReference>
<dbReference type="SUPFAM" id="SSF53807">
    <property type="entry name" value="Helical backbone' metal receptor"/>
    <property type="match status" value="1"/>
</dbReference>
<keyword evidence="3" id="KW-1185">Reference proteome</keyword>
<dbReference type="CDD" id="cd00316">
    <property type="entry name" value="Oxidoreductase_nitrogenase"/>
    <property type="match status" value="1"/>
</dbReference>
<dbReference type="EMBL" id="CP011307">
    <property type="protein sequence ID" value="ALP93768.1"/>
    <property type="molecule type" value="Genomic_DNA"/>
</dbReference>
<evidence type="ECO:0000313" key="2">
    <source>
        <dbReference type="EMBL" id="ALP93768.1"/>
    </source>
</evidence>
<gene>
    <name evidence="2" type="ORF">IB211_01375c</name>
</gene>
<feature type="domain" description="Nitrogenase/oxidoreductase component 1" evidence="1">
    <location>
        <begin position="7"/>
        <end position="381"/>
    </location>
</feature>
<dbReference type="PROSITE" id="PS51257">
    <property type="entry name" value="PROKAR_LIPOPROTEIN"/>
    <property type="match status" value="1"/>
</dbReference>
<dbReference type="KEGG" id="ibu:IB211_01375c"/>
<proteinExistence type="predicted"/>
<sequence length="393" mass="42839">MKTADGCKLFGAHQALTGIQGGVVLLHSVVGCNFGSMAFHAACDMADIRQTCTVISDSDVIFGGEESLSRALRHAEELCSPEVIFLVTGCVSDIIQDDVHSAAKAFRGRARVVTVEAAGYRGGLEDGYEAALTALAELMSPLPTAEAPAINLLGLGADDHRAGPDLEALRGLLHGKVRLNTVLSRCSLEELRRAPSAGLNVVLGRGVGLAREMERRFGIPFEVLDYPYGLTGAEGLWHCLERRFGLDFSEERASFRRRTAEGLRPVYSYLQALYGMPVSLIGSGARSRGMARFLIRELGMEVACQAEREALTDLEDFFDRVRASETAVLFGSSFEAELAEELEIPLLRYDYPVFDRLCVTCRPYVGAEGTLCLTEDLLNEIMGTWNQKGALYQ</sequence>
<reference evidence="2 3" key="1">
    <citation type="journal article" date="2015" name="Nat. Commun.">
        <title>Production of butyrate from lysine and the Amadori product fructoselysine by a human gut commensal.</title>
        <authorList>
            <person name="Bui T.P."/>
            <person name="Ritari J."/>
            <person name="Boeren S."/>
            <person name="de Waard P."/>
            <person name="Plugge C.M."/>
            <person name="de Vos W.M."/>
        </authorList>
    </citation>
    <scope>NUCLEOTIDE SEQUENCE [LARGE SCALE GENOMIC DNA]</scope>
    <source>
        <strain evidence="2 3">AF211</strain>
    </source>
</reference>
<dbReference type="Proteomes" id="UP000064844">
    <property type="component" value="Chromosome"/>
</dbReference>
<dbReference type="Gene3D" id="3.40.50.1980">
    <property type="entry name" value="Nitrogenase molybdenum iron protein domain"/>
    <property type="match status" value="3"/>
</dbReference>
<dbReference type="RefSeq" id="WP_058117550.1">
    <property type="nucleotide sequence ID" value="NZ_CP011307.1"/>
</dbReference>
<dbReference type="PATRIC" id="fig|1297617.4.peg.1408"/>
<dbReference type="eggNOG" id="COG2710">
    <property type="taxonomic scope" value="Bacteria"/>
</dbReference>
<reference evidence="3" key="2">
    <citation type="submission" date="2015-04" db="EMBL/GenBank/DDBJ databases">
        <title>A butyrogenic pathway from the amino acid lysine in a human gut commensal.</title>
        <authorList>
            <person name="de Vos W.M."/>
            <person name="Bui N.T.P."/>
            <person name="Plugge C.M."/>
            <person name="Ritari J."/>
        </authorList>
    </citation>
    <scope>NUCLEOTIDE SEQUENCE [LARGE SCALE GENOMIC DNA]</scope>
    <source>
        <strain evidence="3">AF211</strain>
    </source>
</reference>
<dbReference type="Pfam" id="PF00148">
    <property type="entry name" value="Oxidored_nitro"/>
    <property type="match status" value="1"/>
</dbReference>
<accession>A0A0S2W322</accession>
<name>A0A0S2W322_9FIRM</name>
<dbReference type="InterPro" id="IPR000510">
    <property type="entry name" value="Nase/OxRdtase_comp1"/>
</dbReference>
<dbReference type="InterPro" id="IPR049939">
    <property type="entry name" value="NifE-like"/>
</dbReference>
<dbReference type="AlphaFoldDB" id="A0A0S2W322"/>
<evidence type="ECO:0000259" key="1">
    <source>
        <dbReference type="Pfam" id="PF00148"/>
    </source>
</evidence>
<protein>
    <submittedName>
        <fullName evidence="2">Nitrogenase FeMo-cofactor scaffold and assembly protein NifE</fullName>
    </submittedName>
</protein>
<evidence type="ECO:0000313" key="3">
    <source>
        <dbReference type="Proteomes" id="UP000064844"/>
    </source>
</evidence>
<dbReference type="STRING" id="1297617.IB211_01375c"/>